<feature type="signal peptide" evidence="4">
    <location>
        <begin position="1"/>
        <end position="23"/>
    </location>
</feature>
<comment type="subcellular location">
    <subcellularLocation>
        <location evidence="1">Cell outer membrane</location>
    </subcellularLocation>
</comment>
<dbReference type="SUPFAM" id="SSF56935">
    <property type="entry name" value="Porins"/>
    <property type="match status" value="1"/>
</dbReference>
<evidence type="ECO:0000313" key="7">
    <source>
        <dbReference type="Proteomes" id="UP000625780"/>
    </source>
</evidence>
<feature type="chain" id="PRO_5045238939" evidence="4">
    <location>
        <begin position="24"/>
        <end position="835"/>
    </location>
</feature>
<dbReference type="RefSeq" id="WP_188370939.1">
    <property type="nucleotide sequence ID" value="NZ_BMFH01000002.1"/>
</dbReference>
<dbReference type="InterPro" id="IPR012910">
    <property type="entry name" value="Plug_dom"/>
</dbReference>
<keyword evidence="6" id="KW-0675">Receptor</keyword>
<name>A0ABQ1R2K3_9FLAO</name>
<evidence type="ECO:0000256" key="1">
    <source>
        <dbReference type="ARBA" id="ARBA00004442"/>
    </source>
</evidence>
<dbReference type="SUPFAM" id="SSF49464">
    <property type="entry name" value="Carboxypeptidase regulatory domain-like"/>
    <property type="match status" value="1"/>
</dbReference>
<evidence type="ECO:0000259" key="5">
    <source>
        <dbReference type="Pfam" id="PF07715"/>
    </source>
</evidence>
<keyword evidence="4" id="KW-0732">Signal</keyword>
<dbReference type="Pfam" id="PF07715">
    <property type="entry name" value="Plug"/>
    <property type="match status" value="1"/>
</dbReference>
<keyword evidence="7" id="KW-1185">Reference proteome</keyword>
<evidence type="ECO:0000313" key="6">
    <source>
        <dbReference type="EMBL" id="GGD56001.1"/>
    </source>
</evidence>
<comment type="caution">
    <text evidence="6">The sequence shown here is derived from an EMBL/GenBank/DDBJ whole genome shotgun (WGS) entry which is preliminary data.</text>
</comment>
<keyword evidence="3" id="KW-0998">Cell outer membrane</keyword>
<evidence type="ECO:0000256" key="2">
    <source>
        <dbReference type="ARBA" id="ARBA00023136"/>
    </source>
</evidence>
<dbReference type="Gene3D" id="2.170.130.10">
    <property type="entry name" value="TonB-dependent receptor, plug domain"/>
    <property type="match status" value="1"/>
</dbReference>
<dbReference type="InterPro" id="IPR037066">
    <property type="entry name" value="Plug_dom_sf"/>
</dbReference>
<dbReference type="InterPro" id="IPR008969">
    <property type="entry name" value="CarboxyPept-like_regulatory"/>
</dbReference>
<organism evidence="6 7">
    <name type="scientific">Muriicola marianensis</name>
    <dbReference type="NCBI Taxonomy" id="1324801"/>
    <lineage>
        <taxon>Bacteria</taxon>
        <taxon>Pseudomonadati</taxon>
        <taxon>Bacteroidota</taxon>
        <taxon>Flavobacteriia</taxon>
        <taxon>Flavobacteriales</taxon>
        <taxon>Flavobacteriaceae</taxon>
        <taxon>Muriicola</taxon>
    </lineage>
</organism>
<evidence type="ECO:0000256" key="3">
    <source>
        <dbReference type="ARBA" id="ARBA00023237"/>
    </source>
</evidence>
<protein>
    <submittedName>
        <fullName evidence="6">TonB-dependent receptor</fullName>
    </submittedName>
</protein>
<gene>
    <name evidence="6" type="ORF">GCM10011361_23210</name>
</gene>
<sequence length="835" mass="94968">MKSSRFLLLFIILCLGFSSYSQREQDPLPLKQILEQVSLSTGYRFNYASEVVEGLQLIPPKEEWSIEQILDYLSEESGLIFNLLPDNFISIKSGARLFCGYLRDRNSGDPLPFATVQSAVGSTITDENGYFEIELGSAQGLVSIRFMGYRNLEQEFTKNEPGNCEEIFMIPQQVQLAEIVLYDYLIRGIDQLDDGSYQIDFDRFTILPGLIETDVLQAVQAFPGIQSVSETVSDINIRGGTNDQNLILWDGIKMYQSGHFFGLISMFNPMITQNVSLRKNGTPARYTDGVSGTIDMETDDRINETFSGSLGVNFIDVSGLVDTPLGATSSIQVAARKAINDFVVSPTYTEYFNRISQDTEVENNAGNVINSDQSFDFYDTSLRWLWKGSDKDLLRFNFIVARNDLVFNENANVNNTPISRESSLAQGTVAGGLRYERRWNDRISTDLEIYNTDYNLRAINVNIANDQRFLQENKVSETAARLNLSMRVKEQWQWNSGYQFTETKVTNLDDVDDPVFRRLDGDVLRVHSGYTSLGYFSGDRDTRANMGIRLNYLDKFNRLIWEPRLSFNQRISDGFNLEILGEFKHQNTSQVINFQNDFLGIEKRRWQLADEQEIPVITSKQGSVGLSFNRSGWLINTVGFYKDVDGVTTQSQGFQNQYEFEKAIGSYRAHGMDVLVRKQLRDLSAWLSYSLLQSDYTFETLPERTFPNNYDITHALTLGMSYEADHLRMAAGWNWRTGKPTTLPDQNQPVLNNAVNFLPSNSDRFSDYMRLDFSALYLFSLTSGTNAQVGVSVWNVLDRDNTLSRFYRVGNPGEARDFTQNSLGITPNAVLRVNF</sequence>
<dbReference type="InterPro" id="IPR036942">
    <property type="entry name" value="Beta-barrel_TonB_sf"/>
</dbReference>
<accession>A0ABQ1R2K3</accession>
<dbReference type="Pfam" id="PF13715">
    <property type="entry name" value="CarbopepD_reg_2"/>
    <property type="match status" value="1"/>
</dbReference>
<dbReference type="EMBL" id="BMFH01000002">
    <property type="protein sequence ID" value="GGD56001.1"/>
    <property type="molecule type" value="Genomic_DNA"/>
</dbReference>
<dbReference type="Proteomes" id="UP000625780">
    <property type="component" value="Unassembled WGS sequence"/>
</dbReference>
<evidence type="ECO:0000256" key="4">
    <source>
        <dbReference type="SAM" id="SignalP"/>
    </source>
</evidence>
<feature type="domain" description="TonB-dependent receptor plug" evidence="5">
    <location>
        <begin position="213"/>
        <end position="290"/>
    </location>
</feature>
<dbReference type="Gene3D" id="2.40.170.20">
    <property type="entry name" value="TonB-dependent receptor, beta-barrel domain"/>
    <property type="match status" value="1"/>
</dbReference>
<proteinExistence type="predicted"/>
<reference evidence="7" key="1">
    <citation type="journal article" date="2019" name="Int. J. Syst. Evol. Microbiol.">
        <title>The Global Catalogue of Microorganisms (GCM) 10K type strain sequencing project: providing services to taxonomists for standard genome sequencing and annotation.</title>
        <authorList>
            <consortium name="The Broad Institute Genomics Platform"/>
            <consortium name="The Broad Institute Genome Sequencing Center for Infectious Disease"/>
            <person name="Wu L."/>
            <person name="Ma J."/>
        </authorList>
    </citation>
    <scope>NUCLEOTIDE SEQUENCE [LARGE SCALE GENOMIC DNA]</scope>
    <source>
        <strain evidence="7">CGMCC 1.12606</strain>
    </source>
</reference>
<keyword evidence="2" id="KW-0472">Membrane</keyword>